<keyword evidence="1" id="KW-0472">Membrane</keyword>
<dbReference type="AlphaFoldDB" id="A0A3B0U0E0"/>
<protein>
    <submittedName>
        <fullName evidence="2">Uncharacterized protein</fullName>
    </submittedName>
</protein>
<keyword evidence="1" id="KW-0812">Transmembrane</keyword>
<accession>A0A3B0U0E0</accession>
<feature type="transmembrane region" description="Helical" evidence="1">
    <location>
        <begin position="15"/>
        <end position="32"/>
    </location>
</feature>
<proteinExistence type="predicted"/>
<evidence type="ECO:0000256" key="1">
    <source>
        <dbReference type="SAM" id="Phobius"/>
    </source>
</evidence>
<organism evidence="2">
    <name type="scientific">hydrothermal vent metagenome</name>
    <dbReference type="NCBI Taxonomy" id="652676"/>
    <lineage>
        <taxon>unclassified sequences</taxon>
        <taxon>metagenomes</taxon>
        <taxon>ecological metagenomes</taxon>
    </lineage>
</organism>
<reference evidence="2" key="1">
    <citation type="submission" date="2018-06" db="EMBL/GenBank/DDBJ databases">
        <authorList>
            <person name="Zhirakovskaya E."/>
        </authorList>
    </citation>
    <scope>NUCLEOTIDE SEQUENCE</scope>
</reference>
<name>A0A3B0U0E0_9ZZZZ</name>
<evidence type="ECO:0000313" key="2">
    <source>
        <dbReference type="EMBL" id="VAW23748.1"/>
    </source>
</evidence>
<gene>
    <name evidence="2" type="ORF">MNBD_BACTEROID01-508</name>
</gene>
<keyword evidence="1" id="KW-1133">Transmembrane helix</keyword>
<dbReference type="EMBL" id="UOEP01000200">
    <property type="protein sequence ID" value="VAW23748.1"/>
    <property type="molecule type" value="Genomic_DNA"/>
</dbReference>
<sequence>MLDKLPNVNKRRKDFLVEIFALLLSINGRINFLQLSRYGKYKDTDSNLKNNLIS</sequence>